<accession>A0ABU7DEZ1</accession>
<feature type="region of interest" description="Disordered" evidence="1">
    <location>
        <begin position="1"/>
        <end position="23"/>
    </location>
</feature>
<dbReference type="PANTHER" id="PTHR31691">
    <property type="entry name" value="ROTATIN"/>
    <property type="match status" value="1"/>
</dbReference>
<gene>
    <name evidence="2" type="ORF">CHARACLAT_030270</name>
</gene>
<dbReference type="Proteomes" id="UP001352852">
    <property type="component" value="Unassembled WGS sequence"/>
</dbReference>
<evidence type="ECO:0000313" key="3">
    <source>
        <dbReference type="Proteomes" id="UP001352852"/>
    </source>
</evidence>
<comment type="caution">
    <text evidence="2">The sequence shown here is derived from an EMBL/GenBank/DDBJ whole genome shotgun (WGS) entry which is preliminary data.</text>
</comment>
<proteinExistence type="predicted"/>
<name>A0ABU7DEZ1_9TELE</name>
<organism evidence="2 3">
    <name type="scientific">Characodon lateralis</name>
    <dbReference type="NCBI Taxonomy" id="208331"/>
    <lineage>
        <taxon>Eukaryota</taxon>
        <taxon>Metazoa</taxon>
        <taxon>Chordata</taxon>
        <taxon>Craniata</taxon>
        <taxon>Vertebrata</taxon>
        <taxon>Euteleostomi</taxon>
        <taxon>Actinopterygii</taxon>
        <taxon>Neopterygii</taxon>
        <taxon>Teleostei</taxon>
        <taxon>Neoteleostei</taxon>
        <taxon>Acanthomorphata</taxon>
        <taxon>Ovalentaria</taxon>
        <taxon>Atherinomorphae</taxon>
        <taxon>Cyprinodontiformes</taxon>
        <taxon>Goodeidae</taxon>
        <taxon>Characodon</taxon>
    </lineage>
</organism>
<reference evidence="2 3" key="1">
    <citation type="submission" date="2021-06" db="EMBL/GenBank/DDBJ databases">
        <authorList>
            <person name="Palmer J.M."/>
        </authorList>
    </citation>
    <scope>NUCLEOTIDE SEQUENCE [LARGE SCALE GENOMIC DNA]</scope>
    <source>
        <strain evidence="2 3">CL_MEX2019</strain>
        <tissue evidence="2">Muscle</tissue>
    </source>
</reference>
<evidence type="ECO:0000313" key="2">
    <source>
        <dbReference type="EMBL" id="MED6272424.1"/>
    </source>
</evidence>
<dbReference type="EMBL" id="JAHUTJ010020892">
    <property type="protein sequence ID" value="MED6272424.1"/>
    <property type="molecule type" value="Genomic_DNA"/>
</dbReference>
<sequence length="212" mass="23388">MAWARRGGQTKPPCARARPPQNGPRVGALTGLIDSCVEQLKQTHSHLHLESVRPGKASRRKKEVGYLKEVKLTAAILRSALYCSDECKVVAMDARLTLTLSALWPWLLLDDPTMEAVLELLCVYTANFHPGVNERFFCVFFFFCSVPVLSPPSAINNLAESYTLCIKSPIVLRNDHIVIRSIRAVRGRLPVTMGTVSGSIRSVSLQIQTSGT</sequence>
<protein>
    <submittedName>
        <fullName evidence="2">Uncharacterized protein</fullName>
    </submittedName>
</protein>
<keyword evidence="3" id="KW-1185">Reference proteome</keyword>
<dbReference type="PANTHER" id="PTHR31691:SF1">
    <property type="entry name" value="ROTATIN"/>
    <property type="match status" value="1"/>
</dbReference>
<dbReference type="InterPro" id="IPR030791">
    <property type="entry name" value="Rotatin"/>
</dbReference>
<evidence type="ECO:0000256" key="1">
    <source>
        <dbReference type="SAM" id="MobiDB-lite"/>
    </source>
</evidence>